<proteinExistence type="predicted"/>
<feature type="signal peptide" evidence="1">
    <location>
        <begin position="1"/>
        <end position="23"/>
    </location>
</feature>
<gene>
    <name evidence="2" type="ORF">GJU39_18760</name>
</gene>
<comment type="caution">
    <text evidence="2">The sequence shown here is derived from an EMBL/GenBank/DDBJ whole genome shotgun (WGS) entry which is preliminary data.</text>
</comment>
<keyword evidence="3" id="KW-1185">Reference proteome</keyword>
<keyword evidence="1" id="KW-0732">Signal</keyword>
<evidence type="ECO:0000256" key="1">
    <source>
        <dbReference type="SAM" id="SignalP"/>
    </source>
</evidence>
<reference evidence="2 3" key="1">
    <citation type="submission" date="2019-11" db="EMBL/GenBank/DDBJ databases">
        <title>Pedobacter petrophilus genome.</title>
        <authorList>
            <person name="Feldbauer M.J."/>
            <person name="Newman J.D."/>
        </authorList>
    </citation>
    <scope>NUCLEOTIDE SEQUENCE [LARGE SCALE GENOMIC DNA]</scope>
    <source>
        <strain evidence="2 3">LMG 29686</strain>
    </source>
</reference>
<accession>A0A7K0G403</accession>
<evidence type="ECO:0000313" key="2">
    <source>
        <dbReference type="EMBL" id="MRX78124.1"/>
    </source>
</evidence>
<dbReference type="EMBL" id="WKKH01000040">
    <property type="protein sequence ID" value="MRX78124.1"/>
    <property type="molecule type" value="Genomic_DNA"/>
</dbReference>
<organism evidence="2 3">
    <name type="scientific">Pedobacter petrophilus</name>
    <dbReference type="NCBI Taxonomy" id="1908241"/>
    <lineage>
        <taxon>Bacteria</taxon>
        <taxon>Pseudomonadati</taxon>
        <taxon>Bacteroidota</taxon>
        <taxon>Sphingobacteriia</taxon>
        <taxon>Sphingobacteriales</taxon>
        <taxon>Sphingobacteriaceae</taxon>
        <taxon>Pedobacter</taxon>
    </lineage>
</organism>
<name>A0A7K0G403_9SPHI</name>
<feature type="chain" id="PRO_5029527380" evidence="1">
    <location>
        <begin position="24"/>
        <end position="83"/>
    </location>
</feature>
<sequence length="83" mass="9351">MVFLKRLLIISFFISAMICKGYAQDSTSTDDLVFTEIQSDVVDSTVKPAQKEDAKTVAAVPGGNFEVVKMQWYIHNILNVIFY</sequence>
<dbReference type="RefSeq" id="WP_154282534.1">
    <property type="nucleotide sequence ID" value="NZ_JBHUJQ010000001.1"/>
</dbReference>
<protein>
    <submittedName>
        <fullName evidence="2">Uncharacterized protein</fullName>
    </submittedName>
</protein>
<dbReference type="Proteomes" id="UP000487757">
    <property type="component" value="Unassembled WGS sequence"/>
</dbReference>
<evidence type="ECO:0000313" key="3">
    <source>
        <dbReference type="Proteomes" id="UP000487757"/>
    </source>
</evidence>
<dbReference type="AlphaFoldDB" id="A0A7K0G403"/>